<comment type="caution">
    <text evidence="1">The sequence shown here is derived from an EMBL/GenBank/DDBJ whole genome shotgun (WGS) entry which is preliminary data.</text>
</comment>
<reference evidence="1" key="1">
    <citation type="journal article" date="2014" name="Front. Microbiol.">
        <title>High frequency of phylogenetically diverse reductive dehalogenase-homologous genes in deep subseafloor sedimentary metagenomes.</title>
        <authorList>
            <person name="Kawai M."/>
            <person name="Futagami T."/>
            <person name="Toyoda A."/>
            <person name="Takaki Y."/>
            <person name="Nishi S."/>
            <person name="Hori S."/>
            <person name="Arai W."/>
            <person name="Tsubouchi T."/>
            <person name="Morono Y."/>
            <person name="Uchiyama I."/>
            <person name="Ito T."/>
            <person name="Fujiyama A."/>
            <person name="Inagaki F."/>
            <person name="Takami H."/>
        </authorList>
    </citation>
    <scope>NUCLEOTIDE SEQUENCE</scope>
    <source>
        <strain evidence="1">Expedition CK06-06</strain>
    </source>
</reference>
<dbReference type="AlphaFoldDB" id="X1QP87"/>
<gene>
    <name evidence="1" type="ORF">S06H3_62962</name>
</gene>
<proteinExistence type="predicted"/>
<protein>
    <submittedName>
        <fullName evidence="1">Uncharacterized protein</fullName>
    </submittedName>
</protein>
<accession>X1QP87</accession>
<feature type="non-terminal residue" evidence="1">
    <location>
        <position position="1"/>
    </location>
</feature>
<sequence length="58" mass="6353">TLVKFANVDHQLIFQFGAERLTYDLGSGADDAGPRRTEIPPQVKIFGLGKPNLLESNP</sequence>
<organism evidence="1">
    <name type="scientific">marine sediment metagenome</name>
    <dbReference type="NCBI Taxonomy" id="412755"/>
    <lineage>
        <taxon>unclassified sequences</taxon>
        <taxon>metagenomes</taxon>
        <taxon>ecological metagenomes</taxon>
    </lineage>
</organism>
<name>X1QP87_9ZZZZ</name>
<evidence type="ECO:0000313" key="1">
    <source>
        <dbReference type="EMBL" id="GAI52795.1"/>
    </source>
</evidence>
<dbReference type="EMBL" id="BARV01041658">
    <property type="protein sequence ID" value="GAI52795.1"/>
    <property type="molecule type" value="Genomic_DNA"/>
</dbReference>